<feature type="compositionally biased region" description="Basic and acidic residues" evidence="1">
    <location>
        <begin position="73"/>
        <end position="86"/>
    </location>
</feature>
<feature type="compositionally biased region" description="Basic and acidic residues" evidence="1">
    <location>
        <begin position="364"/>
        <end position="378"/>
    </location>
</feature>
<feature type="compositionally biased region" description="Basic and acidic residues" evidence="1">
    <location>
        <begin position="41"/>
        <end position="57"/>
    </location>
</feature>
<feature type="compositionally biased region" description="Pro residues" evidence="1">
    <location>
        <begin position="135"/>
        <end position="144"/>
    </location>
</feature>
<feature type="compositionally biased region" description="Basic and acidic residues" evidence="1">
    <location>
        <begin position="421"/>
        <end position="431"/>
    </location>
</feature>
<accession>A0ABR4B4I9</accession>
<feature type="region of interest" description="Disordered" evidence="1">
    <location>
        <begin position="25"/>
        <end position="86"/>
    </location>
</feature>
<feature type="region of interest" description="Disordered" evidence="1">
    <location>
        <begin position="99"/>
        <end position="259"/>
    </location>
</feature>
<feature type="compositionally biased region" description="Low complexity" evidence="1">
    <location>
        <begin position="145"/>
        <end position="165"/>
    </location>
</feature>
<sequence>MCMIELFEIIHPDGTREPRERLVNCRQGTPNQPCRNTQRRNTFEERPAVGAERHAGEIRGATGPRYNVNTHPGSERPRSRREDRDRPKGLLANLFNAFMPGSSMSAKPNRKKVFVKNRRKLPLQDNRPATVYYPPRAPTPPQYYPPQAAEPAAMPDRPLSPDIIPIEPPREDRHREPDRRPRERDREPRPQRRTRRPVDLHHAGNHDDSSSPPKASRRHQRKSRSLPPVSRYEAEQEEVRERERRHHEERVARQEQDARERAILLEIYERRERAREEAQRRIELEERRRIESAERARRRQEQENRERDQARDRARGQARARQEREDIERIRAAERLRRLRDENDRRAEQERLDRLRGAGIPRRPRQEPAVRYGENMEDRGERIIRESIERERRRPPMAYDRYAGDGLRRRNTVDGMPRRSRYGEERPWHSR</sequence>
<dbReference type="EMBL" id="JBHFEH010000032">
    <property type="protein sequence ID" value="KAL2051814.1"/>
    <property type="molecule type" value="Genomic_DNA"/>
</dbReference>
<organism evidence="2 3">
    <name type="scientific">Lepraria finkii</name>
    <dbReference type="NCBI Taxonomy" id="1340010"/>
    <lineage>
        <taxon>Eukaryota</taxon>
        <taxon>Fungi</taxon>
        <taxon>Dikarya</taxon>
        <taxon>Ascomycota</taxon>
        <taxon>Pezizomycotina</taxon>
        <taxon>Lecanoromycetes</taxon>
        <taxon>OSLEUM clade</taxon>
        <taxon>Lecanoromycetidae</taxon>
        <taxon>Lecanorales</taxon>
        <taxon>Lecanorineae</taxon>
        <taxon>Stereocaulaceae</taxon>
        <taxon>Lepraria</taxon>
    </lineage>
</organism>
<evidence type="ECO:0000256" key="1">
    <source>
        <dbReference type="SAM" id="MobiDB-lite"/>
    </source>
</evidence>
<feature type="compositionally biased region" description="Basic and acidic residues" evidence="1">
    <location>
        <begin position="402"/>
        <end position="412"/>
    </location>
</feature>
<comment type="caution">
    <text evidence="2">The sequence shown here is derived from an EMBL/GenBank/DDBJ whole genome shotgun (WGS) entry which is preliminary data.</text>
</comment>
<feature type="compositionally biased region" description="Basic and acidic residues" evidence="1">
    <location>
        <begin position="232"/>
        <end position="259"/>
    </location>
</feature>
<feature type="compositionally biased region" description="Basic and acidic residues" evidence="1">
    <location>
        <begin position="274"/>
        <end position="356"/>
    </location>
</feature>
<feature type="compositionally biased region" description="Basic residues" evidence="1">
    <location>
        <begin position="108"/>
        <end position="121"/>
    </location>
</feature>
<reference evidence="2 3" key="1">
    <citation type="submission" date="2024-09" db="EMBL/GenBank/DDBJ databases">
        <title>Rethinking Asexuality: The Enigmatic Case of Functional Sexual Genes in Lepraria (Stereocaulaceae).</title>
        <authorList>
            <person name="Doellman M."/>
            <person name="Sun Y."/>
            <person name="Barcenas-Pena A."/>
            <person name="Lumbsch H.T."/>
            <person name="Grewe F."/>
        </authorList>
    </citation>
    <scope>NUCLEOTIDE SEQUENCE [LARGE SCALE GENOMIC DNA]</scope>
    <source>
        <strain evidence="2 3">Grewe 0041</strain>
    </source>
</reference>
<evidence type="ECO:0000313" key="3">
    <source>
        <dbReference type="Proteomes" id="UP001590951"/>
    </source>
</evidence>
<feature type="region of interest" description="Disordered" evidence="1">
    <location>
        <begin position="395"/>
        <end position="431"/>
    </location>
</feature>
<feature type="compositionally biased region" description="Basic residues" evidence="1">
    <location>
        <begin position="215"/>
        <end position="224"/>
    </location>
</feature>
<dbReference type="Proteomes" id="UP001590951">
    <property type="component" value="Unassembled WGS sequence"/>
</dbReference>
<feature type="region of interest" description="Disordered" evidence="1">
    <location>
        <begin position="274"/>
        <end position="378"/>
    </location>
</feature>
<name>A0ABR4B4I9_9LECA</name>
<keyword evidence="3" id="KW-1185">Reference proteome</keyword>
<feature type="compositionally biased region" description="Polar residues" evidence="1">
    <location>
        <begin position="26"/>
        <end position="40"/>
    </location>
</feature>
<proteinExistence type="predicted"/>
<feature type="compositionally biased region" description="Basic and acidic residues" evidence="1">
    <location>
        <begin position="168"/>
        <end position="209"/>
    </location>
</feature>
<evidence type="ECO:0000313" key="2">
    <source>
        <dbReference type="EMBL" id="KAL2051814.1"/>
    </source>
</evidence>
<protein>
    <submittedName>
        <fullName evidence="2">Uncharacterized protein</fullName>
    </submittedName>
</protein>
<gene>
    <name evidence="2" type="ORF">ABVK25_007970</name>
</gene>